<dbReference type="AlphaFoldDB" id="A0A2I0L4J0"/>
<protein>
    <submittedName>
        <fullName evidence="1">Uncharacterized protein</fullName>
    </submittedName>
</protein>
<name>A0A2I0L4J0_PUNGR</name>
<sequence>MDEEAPTELNMVNSTDGFFVISTDKLSVKYIGMKLHGHDVRTVQANRPTPVKQLSYYFEMYVKDAGVKGQISIGFTSESFKMRRQPA</sequence>
<proteinExistence type="predicted"/>
<dbReference type="InterPro" id="IPR043136">
    <property type="entry name" value="B30.2/SPRY_sf"/>
</dbReference>
<evidence type="ECO:0000313" key="2">
    <source>
        <dbReference type="Proteomes" id="UP000233551"/>
    </source>
</evidence>
<reference evidence="1 2" key="1">
    <citation type="submission" date="2017-11" db="EMBL/GenBank/DDBJ databases">
        <title>De-novo sequencing of pomegranate (Punica granatum L.) genome.</title>
        <authorList>
            <person name="Akparov Z."/>
            <person name="Amiraslanov A."/>
            <person name="Hajiyeva S."/>
            <person name="Abbasov M."/>
            <person name="Kaur K."/>
            <person name="Hamwieh A."/>
            <person name="Solovyev V."/>
            <person name="Salamov A."/>
            <person name="Braich B."/>
            <person name="Kosarev P."/>
            <person name="Mahmoud A."/>
            <person name="Hajiyev E."/>
            <person name="Babayeva S."/>
            <person name="Izzatullayeva V."/>
            <person name="Mammadov A."/>
            <person name="Mammadov A."/>
            <person name="Sharifova S."/>
            <person name="Ojaghi J."/>
            <person name="Eynullazada K."/>
            <person name="Bayramov B."/>
            <person name="Abdulazimova A."/>
            <person name="Shahmuradov I."/>
        </authorList>
    </citation>
    <scope>NUCLEOTIDE SEQUENCE [LARGE SCALE GENOMIC DNA]</scope>
    <source>
        <strain evidence="2">cv. AG2017</strain>
        <tissue evidence="1">Leaf</tissue>
    </source>
</reference>
<keyword evidence="2" id="KW-1185">Reference proteome</keyword>
<organism evidence="1 2">
    <name type="scientific">Punica granatum</name>
    <name type="common">Pomegranate</name>
    <dbReference type="NCBI Taxonomy" id="22663"/>
    <lineage>
        <taxon>Eukaryota</taxon>
        <taxon>Viridiplantae</taxon>
        <taxon>Streptophyta</taxon>
        <taxon>Embryophyta</taxon>
        <taxon>Tracheophyta</taxon>
        <taxon>Spermatophyta</taxon>
        <taxon>Magnoliopsida</taxon>
        <taxon>eudicotyledons</taxon>
        <taxon>Gunneridae</taxon>
        <taxon>Pentapetalae</taxon>
        <taxon>rosids</taxon>
        <taxon>malvids</taxon>
        <taxon>Myrtales</taxon>
        <taxon>Lythraceae</taxon>
        <taxon>Punica</taxon>
    </lineage>
</organism>
<dbReference type="STRING" id="22663.A0A2I0L4J0"/>
<dbReference type="Gene3D" id="2.60.120.920">
    <property type="match status" value="1"/>
</dbReference>
<accession>A0A2I0L4J0</accession>
<dbReference type="Proteomes" id="UP000233551">
    <property type="component" value="Unassembled WGS sequence"/>
</dbReference>
<dbReference type="EMBL" id="PGOL01000167">
    <property type="protein sequence ID" value="PKI75553.1"/>
    <property type="molecule type" value="Genomic_DNA"/>
</dbReference>
<gene>
    <name evidence="1" type="ORF">CRG98_004089</name>
</gene>
<comment type="caution">
    <text evidence="1">The sequence shown here is derived from an EMBL/GenBank/DDBJ whole genome shotgun (WGS) entry which is preliminary data.</text>
</comment>
<evidence type="ECO:0000313" key="1">
    <source>
        <dbReference type="EMBL" id="PKI75553.1"/>
    </source>
</evidence>